<keyword evidence="2" id="KW-1185">Reference proteome</keyword>
<sequence length="131" mass="14096">MDVLELLGNLTSVRVTGTSGARLLLDVAGAAGWIWIVEERAGIAVQIDVNNVSDAWLRKTSLLLGAGDDTEEFCLILDGGKVWLYRTYSLAMTPVEWEANLGLLMTVAHFLANNAARKIERAVVGGVGRLA</sequence>
<dbReference type="Proteomes" id="UP000317550">
    <property type="component" value="Chromosome"/>
</dbReference>
<reference evidence="2" key="1">
    <citation type="submission" date="2019-07" db="EMBL/GenBank/DDBJ databases">
        <title>Chitinimonas sp. nov., isolated from Ny-Alesund, arctica soil.</title>
        <authorList>
            <person name="Xu Q."/>
            <person name="Peng F."/>
        </authorList>
    </citation>
    <scope>NUCLEOTIDE SEQUENCE [LARGE SCALE GENOMIC DNA]</scope>
    <source>
        <strain evidence="2">R3-44</strain>
    </source>
</reference>
<dbReference type="OrthoDB" id="5241565at2"/>
<organism evidence="1 2">
    <name type="scientific">Chitinimonas arctica</name>
    <dbReference type="NCBI Taxonomy" id="2594795"/>
    <lineage>
        <taxon>Bacteria</taxon>
        <taxon>Pseudomonadati</taxon>
        <taxon>Pseudomonadota</taxon>
        <taxon>Betaproteobacteria</taxon>
        <taxon>Neisseriales</taxon>
        <taxon>Chitinibacteraceae</taxon>
        <taxon>Chitinimonas</taxon>
    </lineage>
</organism>
<evidence type="ECO:0000313" key="1">
    <source>
        <dbReference type="EMBL" id="QDQ25057.1"/>
    </source>
</evidence>
<dbReference type="EMBL" id="CP041730">
    <property type="protein sequence ID" value="QDQ25057.1"/>
    <property type="molecule type" value="Genomic_DNA"/>
</dbReference>
<name>A0A516SA90_9NEIS</name>
<dbReference type="KEGG" id="cari:FNU76_01100"/>
<dbReference type="RefSeq" id="WP_143855982.1">
    <property type="nucleotide sequence ID" value="NZ_CP041730.1"/>
</dbReference>
<dbReference type="AlphaFoldDB" id="A0A516SA90"/>
<accession>A0A516SA90</accession>
<proteinExistence type="predicted"/>
<gene>
    <name evidence="1" type="ORF">FNU76_01100</name>
</gene>
<protein>
    <submittedName>
        <fullName evidence="1">Uncharacterized protein</fullName>
    </submittedName>
</protein>
<evidence type="ECO:0000313" key="2">
    <source>
        <dbReference type="Proteomes" id="UP000317550"/>
    </source>
</evidence>